<keyword evidence="5 8" id="KW-1133">Transmembrane helix</keyword>
<protein>
    <recommendedName>
        <fullName evidence="9">SecDF P1 head subdomain domain-containing protein</fullName>
    </recommendedName>
</protein>
<dbReference type="Pfam" id="PF22599">
    <property type="entry name" value="SecDF_P1_head"/>
    <property type="match status" value="1"/>
</dbReference>
<accession>A0A1S1LB03</accession>
<gene>
    <name evidence="10" type="ORF">BKG76_16440</name>
</gene>
<dbReference type="Gene3D" id="3.30.1360.200">
    <property type="match status" value="1"/>
</dbReference>
<sequence>MVSLLLVFVLGYGLAVFLTRDIWHNSRQGTRLTFTARTSDGSAPPTDMMTATADVVRERLKSHGATVAVDGKNVVVTVPGHDVKPAALGGVITTGRLDIRPVVQMVPAQPQDPPPLPAKPADPSLIATEKQIRQSSDSRIQLLALQLQAGRCHDADPLVDNDDPNLPLITCGSDSVGGEAAYLLDKSILDSADIAKASSGLDEQRGIYVVRMELTPKAAKVWADFTTRYYQQGAQTAFVLDTHVVSAPAIREPILVGKVEISGQFTRQSARALADILGSGSLPVPLAFTSSSDITLGATTMSMVLRVALVALGIGITAVAIVAVIYLVRRRRPEHVSA</sequence>
<dbReference type="STRING" id="948102.BKG76_16440"/>
<evidence type="ECO:0000256" key="5">
    <source>
        <dbReference type="ARBA" id="ARBA00022989"/>
    </source>
</evidence>
<comment type="caution">
    <text evidence="10">The sequence shown here is derived from an EMBL/GenBank/DDBJ whole genome shotgun (WGS) entry which is preliminary data.</text>
</comment>
<dbReference type="Gene3D" id="3.30.70.3400">
    <property type="match status" value="1"/>
</dbReference>
<dbReference type="EMBL" id="MLIK01000019">
    <property type="protein sequence ID" value="OHU22102.1"/>
    <property type="molecule type" value="Genomic_DNA"/>
</dbReference>
<keyword evidence="2" id="KW-1003">Cell membrane</keyword>
<keyword evidence="6" id="KW-0811">Translocation</keyword>
<dbReference type="InterPro" id="IPR054384">
    <property type="entry name" value="SecDF_P1_head"/>
</dbReference>
<feature type="domain" description="SecDF P1 head subdomain" evidence="9">
    <location>
        <begin position="179"/>
        <end position="284"/>
    </location>
</feature>
<evidence type="ECO:0000256" key="2">
    <source>
        <dbReference type="ARBA" id="ARBA00022475"/>
    </source>
</evidence>
<reference evidence="10 11" key="1">
    <citation type="submission" date="2016-10" db="EMBL/GenBank/DDBJ databases">
        <title>Evaluation of Human, Veterinary and Environmental Mycobacterium chelonae Isolates by Core Genome Phylogenomic Analysis, Targeted Gene Comparison, and Anti-microbial Susceptibility Patterns: A Tale of Mistaken Identities.</title>
        <authorList>
            <person name="Fogelson S.B."/>
            <person name="Camus A.C."/>
            <person name="Lorenz W."/>
            <person name="Vasireddy R."/>
            <person name="Vasireddy S."/>
            <person name="Smith T."/>
            <person name="Brown-Elliott B.A."/>
            <person name="Wallace R.J.Jr."/>
            <person name="Hasan N.A."/>
            <person name="Reischl U."/>
            <person name="Sanchez S."/>
        </authorList>
    </citation>
    <scope>NUCLEOTIDE SEQUENCE [LARGE SCALE GENOMIC DNA]</scope>
    <source>
        <strain evidence="10 11">1559</strain>
    </source>
</reference>
<dbReference type="Proteomes" id="UP000179616">
    <property type="component" value="Unassembled WGS sequence"/>
</dbReference>
<dbReference type="GO" id="GO:0015031">
    <property type="term" value="P:protein transport"/>
    <property type="evidence" value="ECO:0007669"/>
    <property type="project" value="UniProtKB-KW"/>
</dbReference>
<dbReference type="InterPro" id="IPR022813">
    <property type="entry name" value="SecD/SecF_arch_bac"/>
</dbReference>
<dbReference type="GO" id="GO:0005886">
    <property type="term" value="C:plasma membrane"/>
    <property type="evidence" value="ECO:0007669"/>
    <property type="project" value="TreeGrafter"/>
</dbReference>
<evidence type="ECO:0000313" key="10">
    <source>
        <dbReference type="EMBL" id="OHU22102.1"/>
    </source>
</evidence>
<dbReference type="PANTHER" id="PTHR30081">
    <property type="entry name" value="PROTEIN-EXPORT MEMBRANE PROTEIN SEC"/>
    <property type="match status" value="1"/>
</dbReference>
<name>A0A1S1LB03_9MYCO</name>
<evidence type="ECO:0000256" key="4">
    <source>
        <dbReference type="ARBA" id="ARBA00022927"/>
    </source>
</evidence>
<dbReference type="PANTHER" id="PTHR30081:SF1">
    <property type="entry name" value="PROTEIN TRANSLOCASE SUBUNIT SECD"/>
    <property type="match status" value="1"/>
</dbReference>
<evidence type="ECO:0000256" key="3">
    <source>
        <dbReference type="ARBA" id="ARBA00022692"/>
    </source>
</evidence>
<evidence type="ECO:0000256" key="1">
    <source>
        <dbReference type="ARBA" id="ARBA00022448"/>
    </source>
</evidence>
<proteinExistence type="predicted"/>
<evidence type="ECO:0000256" key="7">
    <source>
        <dbReference type="ARBA" id="ARBA00023136"/>
    </source>
</evidence>
<evidence type="ECO:0000256" key="6">
    <source>
        <dbReference type="ARBA" id="ARBA00023010"/>
    </source>
</evidence>
<evidence type="ECO:0000313" key="11">
    <source>
        <dbReference type="Proteomes" id="UP000179616"/>
    </source>
</evidence>
<evidence type="ECO:0000256" key="8">
    <source>
        <dbReference type="SAM" id="Phobius"/>
    </source>
</evidence>
<evidence type="ECO:0000259" key="9">
    <source>
        <dbReference type="Pfam" id="PF22599"/>
    </source>
</evidence>
<keyword evidence="3 8" id="KW-0812">Transmembrane</keyword>
<keyword evidence="7 8" id="KW-0472">Membrane</keyword>
<feature type="transmembrane region" description="Helical" evidence="8">
    <location>
        <begin position="303"/>
        <end position="328"/>
    </location>
</feature>
<keyword evidence="1" id="KW-0813">Transport</keyword>
<keyword evidence="4" id="KW-0653">Protein transport</keyword>
<dbReference type="AlphaFoldDB" id="A0A1S1LB03"/>
<organism evidence="10 11">
    <name type="scientific">Mycobacteroides franklinii</name>
    <dbReference type="NCBI Taxonomy" id="948102"/>
    <lineage>
        <taxon>Bacteria</taxon>
        <taxon>Bacillati</taxon>
        <taxon>Actinomycetota</taxon>
        <taxon>Actinomycetes</taxon>
        <taxon>Mycobacteriales</taxon>
        <taxon>Mycobacteriaceae</taxon>
        <taxon>Mycobacteroides</taxon>
    </lineage>
</organism>